<organism evidence="2 3">
    <name type="scientific">Thelonectria olida</name>
    <dbReference type="NCBI Taxonomy" id="1576542"/>
    <lineage>
        <taxon>Eukaryota</taxon>
        <taxon>Fungi</taxon>
        <taxon>Dikarya</taxon>
        <taxon>Ascomycota</taxon>
        <taxon>Pezizomycotina</taxon>
        <taxon>Sordariomycetes</taxon>
        <taxon>Hypocreomycetidae</taxon>
        <taxon>Hypocreales</taxon>
        <taxon>Nectriaceae</taxon>
        <taxon>Thelonectria</taxon>
    </lineage>
</organism>
<dbReference type="AlphaFoldDB" id="A0A9P8WAZ7"/>
<protein>
    <submittedName>
        <fullName evidence="2">Uncharacterized protein</fullName>
    </submittedName>
</protein>
<proteinExistence type="predicted"/>
<feature type="compositionally biased region" description="Low complexity" evidence="1">
    <location>
        <begin position="235"/>
        <end position="245"/>
    </location>
</feature>
<evidence type="ECO:0000256" key="1">
    <source>
        <dbReference type="SAM" id="MobiDB-lite"/>
    </source>
</evidence>
<feature type="compositionally biased region" description="Basic and acidic residues" evidence="1">
    <location>
        <begin position="10"/>
        <end position="19"/>
    </location>
</feature>
<evidence type="ECO:0000313" key="3">
    <source>
        <dbReference type="Proteomes" id="UP000777438"/>
    </source>
</evidence>
<dbReference type="Proteomes" id="UP000777438">
    <property type="component" value="Unassembled WGS sequence"/>
</dbReference>
<feature type="region of interest" description="Disordered" evidence="1">
    <location>
        <begin position="512"/>
        <end position="588"/>
    </location>
</feature>
<name>A0A9P8WAZ7_9HYPO</name>
<sequence length="706" mass="77881">MPAAWPSQYEPRRPDESPARRRKVTMQQHAAQEEPAQDFQAQEREALPASAFDISANDPRDRFRPEHSFQGAALGLCGGIGCETVLTDEERLAQIYICKPCSGGHNREVQHIADGRAVCLVRRGEFRKSNLAFDEKVAQLLFVQGRCSVSLCGKKMELLDYYDHNIVVPHRYIFCETCRGSLLQAGHAPEAVLVTATSVIPPNFWVPATPRLVRGQPRTAEDQGSLEISPLMLDSSSARQTSSSSEKPPQDPDSQEDNQEDNQHDSQESPEVPSSPPGPSHHKTRNQDDPNEFLYAAPSVFDNVRTWATDQIRGRQPGNGFDGWTDVIDYPEDPDDNATPIPSTLRPGAVGDKFTVYVDDDALDRYVLSTGPPEAASPGILGDVTAEHGGDPNDEHGMVGSGEEVNNNATIPDDETVSEYDNSGTYELPVLPRENERSYFDMDGDEEMVDANATFPNDEPVANYGHARPSHRRAQFFDDDEVMKDADAPRSSPWADYHDELYEFLGPLSDEIKPMQDGDNDENMIDAANFPNHRSSSQNAHPVRSFNKENLPPSSASPPIEIPSDLPDYVDDSSSNYGPGDYGVEDVSRNHDFPIRLDDDVEMEDAPNDTAILSALDHVSEGMTSILQDVSHLYENSIVSQTNEAVGGDVDLEGNNADDGPGEVSFRGLRTITNLLDDSDNESADISYYETLANQENQDLEEGEIE</sequence>
<comment type="caution">
    <text evidence="2">The sequence shown here is derived from an EMBL/GenBank/DDBJ whole genome shotgun (WGS) entry which is preliminary data.</text>
</comment>
<keyword evidence="3" id="KW-1185">Reference proteome</keyword>
<gene>
    <name evidence="2" type="ORF">B0T10DRAFT_558377</name>
</gene>
<reference evidence="2 3" key="1">
    <citation type="journal article" date="2021" name="Nat. Commun.">
        <title>Genetic determinants of endophytism in the Arabidopsis root mycobiome.</title>
        <authorList>
            <person name="Mesny F."/>
            <person name="Miyauchi S."/>
            <person name="Thiergart T."/>
            <person name="Pickel B."/>
            <person name="Atanasova L."/>
            <person name="Karlsson M."/>
            <person name="Huettel B."/>
            <person name="Barry K.W."/>
            <person name="Haridas S."/>
            <person name="Chen C."/>
            <person name="Bauer D."/>
            <person name="Andreopoulos W."/>
            <person name="Pangilinan J."/>
            <person name="LaButti K."/>
            <person name="Riley R."/>
            <person name="Lipzen A."/>
            <person name="Clum A."/>
            <person name="Drula E."/>
            <person name="Henrissat B."/>
            <person name="Kohler A."/>
            <person name="Grigoriev I.V."/>
            <person name="Martin F.M."/>
            <person name="Hacquard S."/>
        </authorList>
    </citation>
    <scope>NUCLEOTIDE SEQUENCE [LARGE SCALE GENOMIC DNA]</scope>
    <source>
        <strain evidence="2 3">MPI-CAGE-CH-0241</strain>
    </source>
</reference>
<evidence type="ECO:0000313" key="2">
    <source>
        <dbReference type="EMBL" id="KAH6894223.1"/>
    </source>
</evidence>
<feature type="region of interest" description="Disordered" evidence="1">
    <location>
        <begin position="234"/>
        <end position="290"/>
    </location>
</feature>
<dbReference type="EMBL" id="JAGPYM010000005">
    <property type="protein sequence ID" value="KAH6894223.1"/>
    <property type="molecule type" value="Genomic_DNA"/>
</dbReference>
<feature type="region of interest" description="Disordered" evidence="1">
    <location>
        <begin position="1"/>
        <end position="45"/>
    </location>
</feature>
<accession>A0A9P8WAZ7</accession>
<feature type="compositionally biased region" description="Low complexity" evidence="1">
    <location>
        <begin position="552"/>
        <end position="564"/>
    </location>
</feature>